<evidence type="ECO:0000313" key="1">
    <source>
        <dbReference type="EMBL" id="RSD09215.1"/>
    </source>
</evidence>
<evidence type="ECO:0000313" key="2">
    <source>
        <dbReference type="Proteomes" id="UP000267081"/>
    </source>
</evidence>
<reference evidence="1 2" key="1">
    <citation type="submission" date="2018-12" db="EMBL/GenBank/DDBJ databases">
        <title>Amycolatopsis eburnea sp. nov. actinomycete associate with arbuscular mycorrhiza fungal spore.</title>
        <authorList>
            <person name="Lumyong S."/>
            <person name="Chaiya L."/>
        </authorList>
    </citation>
    <scope>NUCLEOTIDE SEQUENCE [LARGE SCALE GENOMIC DNA]</scope>
    <source>
        <strain evidence="1 2">GLM-1</strain>
    </source>
</reference>
<dbReference type="Proteomes" id="UP000267081">
    <property type="component" value="Unassembled WGS sequence"/>
</dbReference>
<comment type="caution">
    <text evidence="1">The sequence shown here is derived from an EMBL/GenBank/DDBJ whole genome shotgun (WGS) entry which is preliminary data.</text>
</comment>
<sequence>MTEQLGFAARSDGALKLSSAVLTTTDGGDHPPSWELSVSAQVLGETEIMLATTHGPGGSTADGHHELHVNAVLLSMIPDVLHLAGRGAPRTGSGTLTLTFSEGGAVRSEWTTTFEVPRTPLEDPTWHLTVPFGRNTGRRPQEK</sequence>
<gene>
    <name evidence="1" type="ORF">EIY87_39870</name>
</gene>
<accession>A0A427SX87</accession>
<dbReference type="AlphaFoldDB" id="A0A427SX87"/>
<keyword evidence="2" id="KW-1185">Reference proteome</keyword>
<dbReference type="RefSeq" id="WP_125315156.1">
    <property type="nucleotide sequence ID" value="NZ_RSEC01000061.1"/>
</dbReference>
<dbReference type="OrthoDB" id="3688535at2"/>
<organism evidence="1 2">
    <name type="scientific">Amycolatopsis eburnea</name>
    <dbReference type="NCBI Taxonomy" id="2267691"/>
    <lineage>
        <taxon>Bacteria</taxon>
        <taxon>Bacillati</taxon>
        <taxon>Actinomycetota</taxon>
        <taxon>Actinomycetes</taxon>
        <taxon>Pseudonocardiales</taxon>
        <taxon>Pseudonocardiaceae</taxon>
        <taxon>Amycolatopsis</taxon>
    </lineage>
</organism>
<protein>
    <submittedName>
        <fullName evidence="1">Uncharacterized protein</fullName>
    </submittedName>
</protein>
<dbReference type="EMBL" id="RSEC01000061">
    <property type="protein sequence ID" value="RSD09215.1"/>
    <property type="molecule type" value="Genomic_DNA"/>
</dbReference>
<name>A0A427SX87_9PSEU</name>
<proteinExistence type="predicted"/>